<reference evidence="2 3" key="1">
    <citation type="submission" date="2015-07" db="EMBL/GenBank/DDBJ databases">
        <authorList>
            <person name="Noorani M."/>
        </authorList>
    </citation>
    <scope>NUCLEOTIDE SEQUENCE [LARGE SCALE GENOMIC DNA]</scope>
    <source>
        <strain evidence="2 3">KCTC 42284</strain>
    </source>
</reference>
<dbReference type="SMART" id="SM00849">
    <property type="entry name" value="Lactamase_B"/>
    <property type="match status" value="1"/>
</dbReference>
<proteinExistence type="predicted"/>
<dbReference type="GO" id="GO:0016787">
    <property type="term" value="F:hydrolase activity"/>
    <property type="evidence" value="ECO:0007669"/>
    <property type="project" value="UniProtKB-KW"/>
</dbReference>
<keyword evidence="1" id="KW-0378">Hydrolase</keyword>
<dbReference type="EMBL" id="CP012154">
    <property type="protein sequence ID" value="AKS40401.1"/>
    <property type="molecule type" value="Genomic_DNA"/>
</dbReference>
<dbReference type="STRING" id="1579979.WM2015_10"/>
<evidence type="ECO:0000313" key="2">
    <source>
        <dbReference type="EMBL" id="AKS40401.1"/>
    </source>
</evidence>
<sequence length="460" mass="51216">MHPRRQRPKVTLNFLGAVGTVTGSRFLLRVGRRRFLIDCGLFQGYKNLRMRNWAPLPIKPNQIDRVILTHAHIDHSGYLPVLCRDGFKGEILSTATTRDLCRHLLPDSGFIQEKDAALANQYGHTRHQPAKPLYTKRDAENCLHQFRPLAFHHPFALSRDAELIFQRAGHIPGAASALIRVDGRQFLFSGDLGPPDSPTIPPPDPPPAVDVLVIESTYGNRLRDRADPEDALADVVKRTVARGGSVIIPAFAVGRTQLVLHHLRRLLDAGRIPKVPVYLDSPLAINATEVFADHPDDHRLTRKEAEAACSLPTYVHEAEESRALDEDPMPKIIIAGSGMATGGRVLHHLKVYAPDARNAILFTGYQAGGTRGAKLVQGDESIKIHGQYWPVKAEVTNLDMLSAHADREELLAWLEQMERPPKQVFIVHGEAEASDALRLAISERLDWEATIPEMNQDYLL</sequence>
<dbReference type="KEGG" id="wma:WM2015_10"/>
<dbReference type="AlphaFoldDB" id="A0A0K0XS02"/>
<dbReference type="PANTHER" id="PTHR11203:SF37">
    <property type="entry name" value="INTEGRATOR COMPLEX SUBUNIT 11"/>
    <property type="match status" value="1"/>
</dbReference>
<dbReference type="GO" id="GO:0004521">
    <property type="term" value="F:RNA endonuclease activity"/>
    <property type="evidence" value="ECO:0007669"/>
    <property type="project" value="TreeGrafter"/>
</dbReference>
<keyword evidence="3" id="KW-1185">Reference proteome</keyword>
<dbReference type="InterPro" id="IPR050698">
    <property type="entry name" value="MBL"/>
</dbReference>
<dbReference type="Gene3D" id="3.60.15.10">
    <property type="entry name" value="Ribonuclease Z/Hydroxyacylglutathione hydrolase-like"/>
    <property type="match status" value="1"/>
</dbReference>
<dbReference type="OrthoDB" id="9803916at2"/>
<dbReference type="SUPFAM" id="SSF56281">
    <property type="entry name" value="Metallo-hydrolase/oxidoreductase"/>
    <property type="match status" value="1"/>
</dbReference>
<dbReference type="InterPro" id="IPR036866">
    <property type="entry name" value="RibonucZ/Hydroxyglut_hydro"/>
</dbReference>
<dbReference type="PATRIC" id="fig|1579979.3.peg.10"/>
<dbReference type="PANTHER" id="PTHR11203">
    <property type="entry name" value="CLEAVAGE AND POLYADENYLATION SPECIFICITY FACTOR FAMILY MEMBER"/>
    <property type="match status" value="1"/>
</dbReference>
<name>A0A0K0XS02_9GAMM</name>
<dbReference type="InterPro" id="IPR011108">
    <property type="entry name" value="RMMBL"/>
</dbReference>
<accession>A0A0K0XS02</accession>
<protein>
    <submittedName>
        <fullName evidence="2">Beta-Casp domain-containing protein</fullName>
    </submittedName>
</protein>
<dbReference type="Pfam" id="PF07521">
    <property type="entry name" value="RMMBL"/>
    <property type="match status" value="1"/>
</dbReference>
<dbReference type="RefSeq" id="WP_049724122.1">
    <property type="nucleotide sequence ID" value="NZ_CP012154.1"/>
</dbReference>
<dbReference type="SMART" id="SM01027">
    <property type="entry name" value="Beta-Casp"/>
    <property type="match status" value="1"/>
</dbReference>
<dbReference type="InterPro" id="IPR001279">
    <property type="entry name" value="Metallo-B-lactamas"/>
</dbReference>
<dbReference type="Pfam" id="PF00753">
    <property type="entry name" value="Lactamase_B"/>
    <property type="match status" value="1"/>
</dbReference>
<evidence type="ECO:0000313" key="3">
    <source>
        <dbReference type="Proteomes" id="UP000066624"/>
    </source>
</evidence>
<dbReference type="CDD" id="cd16295">
    <property type="entry name" value="TTHA0252-CPSF-like_MBL-fold"/>
    <property type="match status" value="1"/>
</dbReference>
<dbReference type="InterPro" id="IPR022712">
    <property type="entry name" value="Beta_Casp"/>
</dbReference>
<dbReference type="Gene3D" id="3.40.50.10890">
    <property type="match status" value="1"/>
</dbReference>
<organism evidence="2 3">
    <name type="scientific">Wenzhouxiangella marina</name>
    <dbReference type="NCBI Taxonomy" id="1579979"/>
    <lineage>
        <taxon>Bacteria</taxon>
        <taxon>Pseudomonadati</taxon>
        <taxon>Pseudomonadota</taxon>
        <taxon>Gammaproteobacteria</taxon>
        <taxon>Chromatiales</taxon>
        <taxon>Wenzhouxiangellaceae</taxon>
        <taxon>Wenzhouxiangella</taxon>
    </lineage>
</organism>
<dbReference type="Pfam" id="PF10996">
    <property type="entry name" value="Beta-Casp"/>
    <property type="match status" value="1"/>
</dbReference>
<dbReference type="Proteomes" id="UP000066624">
    <property type="component" value="Chromosome"/>
</dbReference>
<gene>
    <name evidence="2" type="ORF">WM2015_10</name>
</gene>
<evidence type="ECO:0000256" key="1">
    <source>
        <dbReference type="ARBA" id="ARBA00022801"/>
    </source>
</evidence>